<dbReference type="SUPFAM" id="SSF48371">
    <property type="entry name" value="ARM repeat"/>
    <property type="match status" value="1"/>
</dbReference>
<reference evidence="7" key="1">
    <citation type="journal article" date="2013" name="Proc. Natl. Acad. Sci. U.S.A.">
        <title>Improving the coverage of the cyanobacterial phylum using diversity-driven genome sequencing.</title>
        <authorList>
            <person name="Shih P.M."/>
            <person name="Wu D."/>
            <person name="Latifi A."/>
            <person name="Axen S.D."/>
            <person name="Fewer D.P."/>
            <person name="Talla E."/>
            <person name="Calteau A."/>
            <person name="Cai F."/>
            <person name="Tandeau de Marsac N."/>
            <person name="Rippka R."/>
            <person name="Herdman M."/>
            <person name="Sivonen K."/>
            <person name="Coursin T."/>
            <person name="Laurent T."/>
            <person name="Goodwin L."/>
            <person name="Nolan M."/>
            <person name="Davenport K.W."/>
            <person name="Han C.S."/>
            <person name="Rubin E.M."/>
            <person name="Eisen J.A."/>
            <person name="Woyke T."/>
            <person name="Gugger M."/>
            <person name="Kerfeld C.A."/>
        </authorList>
    </citation>
    <scope>NUCLEOTIDE SEQUENCE [LARGE SCALE GENOMIC DNA]</scope>
    <source>
        <strain evidence="7">ATCC 29371 / PCC 7437</strain>
    </source>
</reference>
<dbReference type="InterPro" id="IPR016024">
    <property type="entry name" value="ARM-type_fold"/>
</dbReference>
<dbReference type="RefSeq" id="WP_015192724.1">
    <property type="nucleotide sequence ID" value="NC_019748.1"/>
</dbReference>
<dbReference type="PROSITE" id="PS50005">
    <property type="entry name" value="TPR"/>
    <property type="match status" value="2"/>
</dbReference>
<evidence type="ECO:0000256" key="2">
    <source>
        <dbReference type="ARBA" id="ARBA00022738"/>
    </source>
</evidence>
<dbReference type="EMBL" id="CP003653">
    <property type="protein sequence ID" value="AFZ35052.1"/>
    <property type="molecule type" value="Genomic_DNA"/>
</dbReference>
<dbReference type="STRING" id="111780.Sta7437_1485"/>
<dbReference type="eggNOG" id="COG0457">
    <property type="taxonomic scope" value="Bacteria"/>
</dbReference>
<dbReference type="KEGG" id="scs:Sta7437_1485"/>
<accession>K9XTR1</accession>
<dbReference type="Proteomes" id="UP000010473">
    <property type="component" value="Chromosome"/>
</dbReference>
<dbReference type="InterPro" id="IPR019734">
    <property type="entry name" value="TPR_rpt"/>
</dbReference>
<protein>
    <submittedName>
        <fullName evidence="6">Tetratricopeptide TPR_1 repeat-containing protein</fullName>
    </submittedName>
</protein>
<dbReference type="AlphaFoldDB" id="K9XTR1"/>
<dbReference type="SUPFAM" id="SSF48452">
    <property type="entry name" value="TPR-like"/>
    <property type="match status" value="1"/>
</dbReference>
<keyword evidence="3" id="KW-0802">TPR repeat</keyword>
<dbReference type="GO" id="GO:0030089">
    <property type="term" value="C:phycobilisome"/>
    <property type="evidence" value="ECO:0007669"/>
    <property type="project" value="UniProtKB-KW"/>
</dbReference>
<evidence type="ECO:0000256" key="1">
    <source>
        <dbReference type="ARBA" id="ARBA00022549"/>
    </source>
</evidence>
<evidence type="ECO:0000256" key="4">
    <source>
        <dbReference type="SAM" id="Phobius"/>
    </source>
</evidence>
<dbReference type="HOGENOM" id="CLU_042015_1_0_3"/>
<evidence type="ECO:0000313" key="7">
    <source>
        <dbReference type="Proteomes" id="UP000010473"/>
    </source>
</evidence>
<evidence type="ECO:0000256" key="5">
    <source>
        <dbReference type="SAM" id="SignalP"/>
    </source>
</evidence>
<name>K9XTR1_STAC7</name>
<feature type="transmembrane region" description="Helical" evidence="4">
    <location>
        <begin position="173"/>
        <end position="195"/>
    </location>
</feature>
<dbReference type="Gene3D" id="1.25.10.10">
    <property type="entry name" value="Leucine-rich Repeat Variant"/>
    <property type="match status" value="1"/>
</dbReference>
<dbReference type="Gene3D" id="1.25.40.10">
    <property type="entry name" value="Tetratricopeptide repeat domain"/>
    <property type="match status" value="1"/>
</dbReference>
<proteinExistence type="predicted"/>
<dbReference type="InterPro" id="IPR011989">
    <property type="entry name" value="ARM-like"/>
</dbReference>
<keyword evidence="1" id="KW-0042">Antenna complex</keyword>
<feature type="chain" id="PRO_5003938610" evidence="5">
    <location>
        <begin position="29"/>
        <end position="416"/>
    </location>
</feature>
<keyword evidence="2" id="KW-0605">Phycobilisome</keyword>
<dbReference type="eggNOG" id="COG1413">
    <property type="taxonomic scope" value="Bacteria"/>
</dbReference>
<evidence type="ECO:0000256" key="3">
    <source>
        <dbReference type="PROSITE-ProRule" id="PRU00339"/>
    </source>
</evidence>
<dbReference type="SMART" id="SM00028">
    <property type="entry name" value="TPR"/>
    <property type="match status" value="2"/>
</dbReference>
<keyword evidence="4" id="KW-0812">Transmembrane</keyword>
<dbReference type="OrthoDB" id="581048at2"/>
<keyword evidence="7" id="KW-1185">Reference proteome</keyword>
<keyword evidence="4" id="KW-0472">Membrane</keyword>
<keyword evidence="5" id="KW-0732">Signal</keyword>
<gene>
    <name evidence="6" type="ordered locus">Sta7437_1485</name>
</gene>
<evidence type="ECO:0000313" key="6">
    <source>
        <dbReference type="EMBL" id="AFZ35052.1"/>
    </source>
</evidence>
<feature type="repeat" description="TPR" evidence="3">
    <location>
        <begin position="109"/>
        <end position="142"/>
    </location>
</feature>
<feature type="signal peptide" evidence="5">
    <location>
        <begin position="1"/>
        <end position="28"/>
    </location>
</feature>
<keyword evidence="4" id="KW-1133">Transmembrane helix</keyword>
<sequence length="416" mass="46354">MLNNRFSFWFALSVTCFGLVSGNGYCLAAVFEENSYSLKLAQVESDLHNKKASVTAQNLQYEEYMAAGYEADKNRDYLAALVHFQKALVIRPQDSFAERAIINITSYAFDRYMQAGYTADRNQNYQVALVNFEKAQQIKPDSVYALTAIGNMKQYLAANAQSTQKPSTNGRNLLLMIAGLIITALVGAGVLFLLLKKGTTPPQESTEENLTSNTPPQNTVVEIPAAQSQVNPKVESSPIIASTNGNLNQVESSSAMLVSPSSSISKLDIVPELIEDLNTSDRSIRRKTIWELAQRADSRAMKPLVELMINVDSQERSLILEAMTQIASRTLKPMNQALMLSLEDENSQVRQNAIRDLTRVYDLMSQVTKRLSQAVEDSDAQVQETAKWALQQLNQMPQVPWEMTAMQDNKDSTNRM</sequence>
<feature type="repeat" description="TPR" evidence="3">
    <location>
        <begin position="61"/>
        <end position="94"/>
    </location>
</feature>
<organism evidence="6 7">
    <name type="scientific">Stanieria cyanosphaera (strain ATCC 29371 / PCC 7437)</name>
    <dbReference type="NCBI Taxonomy" id="111780"/>
    <lineage>
        <taxon>Bacteria</taxon>
        <taxon>Bacillati</taxon>
        <taxon>Cyanobacteriota</taxon>
        <taxon>Cyanophyceae</taxon>
        <taxon>Pleurocapsales</taxon>
        <taxon>Dermocarpellaceae</taxon>
        <taxon>Stanieria</taxon>
    </lineage>
</organism>
<dbReference type="InterPro" id="IPR011990">
    <property type="entry name" value="TPR-like_helical_dom_sf"/>
</dbReference>